<reference evidence="1 2" key="1">
    <citation type="submission" date="2017-02" db="EMBL/GenBank/DDBJ databases">
        <authorList>
            <person name="Peterson S.W."/>
        </authorList>
    </citation>
    <scope>NUCLEOTIDE SEQUENCE [LARGE SCALE GENOMIC DNA]</scope>
    <source>
        <strain evidence="1 2">DSM 25262</strain>
    </source>
</reference>
<evidence type="ECO:0000313" key="2">
    <source>
        <dbReference type="Proteomes" id="UP000190961"/>
    </source>
</evidence>
<name>A0A1T5KIW8_9BACT</name>
<gene>
    <name evidence="1" type="ORF">SAMN05660236_2241</name>
</gene>
<dbReference type="Proteomes" id="UP000190961">
    <property type="component" value="Unassembled WGS sequence"/>
</dbReference>
<accession>A0A1T5KIW8</accession>
<dbReference type="RefSeq" id="WP_079686707.1">
    <property type="nucleotide sequence ID" value="NZ_FUZU01000001.1"/>
</dbReference>
<sequence>MKQHVALLVIASTFILTSFLTIRQYISGKIYSNNPTINAHLAGSYIFVKSDNKIIAGDYVDKARHYHINFLANLSGKGSFDFM</sequence>
<dbReference type="EMBL" id="FUZU01000001">
    <property type="protein sequence ID" value="SKC63623.1"/>
    <property type="molecule type" value="Genomic_DNA"/>
</dbReference>
<dbReference type="AlphaFoldDB" id="A0A1T5KIW8"/>
<proteinExistence type="predicted"/>
<evidence type="ECO:0000313" key="1">
    <source>
        <dbReference type="EMBL" id="SKC63623.1"/>
    </source>
</evidence>
<organism evidence="1 2">
    <name type="scientific">Ohtaekwangia koreensis</name>
    <dbReference type="NCBI Taxonomy" id="688867"/>
    <lineage>
        <taxon>Bacteria</taxon>
        <taxon>Pseudomonadati</taxon>
        <taxon>Bacteroidota</taxon>
        <taxon>Cytophagia</taxon>
        <taxon>Cytophagales</taxon>
        <taxon>Fulvivirgaceae</taxon>
        <taxon>Ohtaekwangia</taxon>
    </lineage>
</organism>
<keyword evidence="2" id="KW-1185">Reference proteome</keyword>
<protein>
    <submittedName>
        <fullName evidence="1">Uncharacterized protein</fullName>
    </submittedName>
</protein>